<dbReference type="RefSeq" id="WP_109228628.1">
    <property type="nucleotide sequence ID" value="NZ_PYHR01000002.1"/>
</dbReference>
<reference evidence="3 4" key="1">
    <citation type="submission" date="2018-03" db="EMBL/GenBank/DDBJ databases">
        <title>Genome assembly of novel Miniimonas species PCH200.</title>
        <authorList>
            <person name="Thakur V."/>
            <person name="Kumar V."/>
            <person name="Singh D."/>
        </authorList>
    </citation>
    <scope>NUCLEOTIDE SEQUENCE [LARGE SCALE GENOMIC DNA]</scope>
    <source>
        <strain evidence="3 4">PCH200</strain>
    </source>
</reference>
<dbReference type="GO" id="GO:0016887">
    <property type="term" value="F:ATP hydrolysis activity"/>
    <property type="evidence" value="ECO:0007669"/>
    <property type="project" value="InterPro"/>
</dbReference>
<dbReference type="PANTHER" id="PTHR30486">
    <property type="entry name" value="TWITCHING MOTILITY PROTEIN PILT"/>
    <property type="match status" value="1"/>
</dbReference>
<dbReference type="OrthoDB" id="9810761at2"/>
<gene>
    <name evidence="3" type="ORF">C8046_05775</name>
</gene>
<dbReference type="Gene3D" id="3.30.450.380">
    <property type="match status" value="1"/>
</dbReference>
<protein>
    <submittedName>
        <fullName evidence="3">Pilus assembly protein CpaF</fullName>
    </submittedName>
</protein>
<comment type="caution">
    <text evidence="3">The sequence shown here is derived from an EMBL/GenBank/DDBJ whole genome shotgun (WGS) entry which is preliminary data.</text>
</comment>
<dbReference type="EMBL" id="PYHR01000002">
    <property type="protein sequence ID" value="PWD50245.1"/>
    <property type="molecule type" value="Genomic_DNA"/>
</dbReference>
<sequence>MAVGTAQLEAEVRELVRRRGIDPARDTTAFRGLVADAVIDYEERVLRGTAPALPDSSTAAKTVLDAVAGLGPLQVFLDDPTVEELWINAPGRVFVARNGVPELTTVLLTTDEVRDLTERMLRPSGRRLDLSTPFVDATLTTGERVHVVIPDVTRSHIAVNVRKYTARAQHLDDLVALGTLPERAAAFLDAVVAVGLNVVVSGATQAGKTTMLGALCGSIPSSQRLITCEEVFELQPGVRDHVGMQCRQPNLEGTGEITLRRLVKEALRMRPDRLVIGEVREAESLDLLIALNAGLPGMGTVHANSAREAVHKLCILPLLAGSNVSSTFVVPTVASAIDIVVHMELDRSGRRSVREILAVTGRAEGGVVETSDLFHRSATDPLGHLTRGNGYPSGEERFERAGHDLAALLGDRSDDGWAA</sequence>
<accession>A0A2U1ZTD1</accession>
<evidence type="ECO:0000313" key="3">
    <source>
        <dbReference type="EMBL" id="PWD50245.1"/>
    </source>
</evidence>
<organism evidence="3 4">
    <name type="scientific">Serinibacter arcticus</name>
    <dbReference type="NCBI Taxonomy" id="1655435"/>
    <lineage>
        <taxon>Bacteria</taxon>
        <taxon>Bacillati</taxon>
        <taxon>Actinomycetota</taxon>
        <taxon>Actinomycetes</taxon>
        <taxon>Micrococcales</taxon>
        <taxon>Beutenbergiaceae</taxon>
        <taxon>Serinibacter</taxon>
    </lineage>
</organism>
<dbReference type="Gene3D" id="3.40.50.300">
    <property type="entry name" value="P-loop containing nucleotide triphosphate hydrolases"/>
    <property type="match status" value="1"/>
</dbReference>
<proteinExistence type="inferred from homology"/>
<dbReference type="SUPFAM" id="SSF52540">
    <property type="entry name" value="P-loop containing nucleoside triphosphate hydrolases"/>
    <property type="match status" value="1"/>
</dbReference>
<dbReference type="Pfam" id="PF00437">
    <property type="entry name" value="T2SSE"/>
    <property type="match status" value="1"/>
</dbReference>
<dbReference type="Proteomes" id="UP000245166">
    <property type="component" value="Unassembled WGS sequence"/>
</dbReference>
<feature type="domain" description="Bacterial type II secretion system protein E" evidence="2">
    <location>
        <begin position="69"/>
        <end position="341"/>
    </location>
</feature>
<comment type="similarity">
    <text evidence="1">Belongs to the GSP E family.</text>
</comment>
<evidence type="ECO:0000259" key="2">
    <source>
        <dbReference type="Pfam" id="PF00437"/>
    </source>
</evidence>
<dbReference type="AlphaFoldDB" id="A0A2U1ZTD1"/>
<evidence type="ECO:0000256" key="1">
    <source>
        <dbReference type="ARBA" id="ARBA00006611"/>
    </source>
</evidence>
<dbReference type="CDD" id="cd01130">
    <property type="entry name" value="VirB11-like_ATPase"/>
    <property type="match status" value="1"/>
</dbReference>
<evidence type="ECO:0000313" key="4">
    <source>
        <dbReference type="Proteomes" id="UP000245166"/>
    </source>
</evidence>
<keyword evidence="4" id="KW-1185">Reference proteome</keyword>
<dbReference type="InterPro" id="IPR001482">
    <property type="entry name" value="T2SS/T4SS_dom"/>
</dbReference>
<name>A0A2U1ZTD1_9MICO</name>
<dbReference type="InterPro" id="IPR050921">
    <property type="entry name" value="T4SS_GSP_E_ATPase"/>
</dbReference>
<dbReference type="PANTHER" id="PTHR30486:SF6">
    <property type="entry name" value="TYPE IV PILUS RETRACTATION ATPASE PILT"/>
    <property type="match status" value="1"/>
</dbReference>
<dbReference type="InterPro" id="IPR027417">
    <property type="entry name" value="P-loop_NTPase"/>
</dbReference>